<sequence length="295" mass="32404">MSFNRIAIHGHRGLFSSTITAALIASGAPVTILYRPGSETSNIPAGTRTIEVDPNDEDALVAALQDIDIVISLVGVKGVPNEFGFVKAIPRTEVKLFVPSDLGLRYGEEGMKIPLLRMKEDVQEGARRAGIPVMGIDVKGNRLCYTGNAAKEKVGMCTADYVAAAYVSLFTKSPISEVSNRAIGLVELAPTGEEVAAALEKKHGKPPAIFHQPVEDTVATFNEYLNAESDAKYLAPAWFYRKIWGTGEITTMLGQDIYHVPDYQKATLEELVVEGKVKPYRDLSKYNDFWEMMYR</sequence>
<dbReference type="InterPro" id="IPR036291">
    <property type="entry name" value="NAD(P)-bd_dom_sf"/>
</dbReference>
<accession>A0A9P8VLS3</accession>
<dbReference type="SUPFAM" id="SSF51735">
    <property type="entry name" value="NAD(P)-binding Rossmann-fold domains"/>
    <property type="match status" value="1"/>
</dbReference>
<dbReference type="EMBL" id="JAGSXJ010000002">
    <property type="protein sequence ID" value="KAH6695030.1"/>
    <property type="molecule type" value="Genomic_DNA"/>
</dbReference>
<evidence type="ECO:0000259" key="3">
    <source>
        <dbReference type="Pfam" id="PF05368"/>
    </source>
</evidence>
<dbReference type="Pfam" id="PF05368">
    <property type="entry name" value="NmrA"/>
    <property type="match status" value="1"/>
</dbReference>
<keyword evidence="5" id="KW-1185">Reference proteome</keyword>
<dbReference type="AlphaFoldDB" id="A0A9P8VLS3"/>
<proteinExistence type="predicted"/>
<dbReference type="PANTHER" id="PTHR47706">
    <property type="entry name" value="NMRA-LIKE FAMILY PROTEIN"/>
    <property type="match status" value="1"/>
</dbReference>
<feature type="domain" description="NmrA-like" evidence="3">
    <location>
        <begin position="5"/>
        <end position="132"/>
    </location>
</feature>
<name>A0A9P8VLS3_9PEZI</name>
<evidence type="ECO:0000256" key="1">
    <source>
        <dbReference type="ARBA" id="ARBA00022857"/>
    </source>
</evidence>
<dbReference type="GO" id="GO:0016491">
    <property type="term" value="F:oxidoreductase activity"/>
    <property type="evidence" value="ECO:0007669"/>
    <property type="project" value="UniProtKB-KW"/>
</dbReference>
<evidence type="ECO:0000256" key="2">
    <source>
        <dbReference type="ARBA" id="ARBA00023002"/>
    </source>
</evidence>
<dbReference type="Gene3D" id="3.40.50.720">
    <property type="entry name" value="NAD(P)-binding Rossmann-like Domain"/>
    <property type="match status" value="1"/>
</dbReference>
<protein>
    <recommendedName>
        <fullName evidence="3">NmrA-like domain-containing protein</fullName>
    </recommendedName>
</protein>
<evidence type="ECO:0000313" key="4">
    <source>
        <dbReference type="EMBL" id="KAH6695030.1"/>
    </source>
</evidence>
<gene>
    <name evidence="4" type="ORF">F5X68DRAFT_243450</name>
</gene>
<dbReference type="InterPro" id="IPR051609">
    <property type="entry name" value="NmrA/Isoflavone_reductase-like"/>
</dbReference>
<dbReference type="InterPro" id="IPR008030">
    <property type="entry name" value="NmrA-like"/>
</dbReference>
<comment type="caution">
    <text evidence="4">The sequence shown here is derived from an EMBL/GenBank/DDBJ whole genome shotgun (WGS) entry which is preliminary data.</text>
</comment>
<evidence type="ECO:0000313" key="5">
    <source>
        <dbReference type="Proteomes" id="UP000770015"/>
    </source>
</evidence>
<dbReference type="Proteomes" id="UP000770015">
    <property type="component" value="Unassembled WGS sequence"/>
</dbReference>
<dbReference type="PANTHER" id="PTHR47706:SF9">
    <property type="entry name" value="NMRA-LIKE DOMAIN-CONTAINING PROTEIN-RELATED"/>
    <property type="match status" value="1"/>
</dbReference>
<keyword evidence="2" id="KW-0560">Oxidoreductase</keyword>
<keyword evidence="1" id="KW-0521">NADP</keyword>
<dbReference type="OrthoDB" id="5283654at2759"/>
<organism evidence="4 5">
    <name type="scientific">Plectosphaerella plurivora</name>
    <dbReference type="NCBI Taxonomy" id="936078"/>
    <lineage>
        <taxon>Eukaryota</taxon>
        <taxon>Fungi</taxon>
        <taxon>Dikarya</taxon>
        <taxon>Ascomycota</taxon>
        <taxon>Pezizomycotina</taxon>
        <taxon>Sordariomycetes</taxon>
        <taxon>Hypocreomycetidae</taxon>
        <taxon>Glomerellales</taxon>
        <taxon>Plectosphaerellaceae</taxon>
        <taxon>Plectosphaerella</taxon>
    </lineage>
</organism>
<reference evidence="4" key="1">
    <citation type="journal article" date="2021" name="Nat. Commun.">
        <title>Genetic determinants of endophytism in the Arabidopsis root mycobiome.</title>
        <authorList>
            <person name="Mesny F."/>
            <person name="Miyauchi S."/>
            <person name="Thiergart T."/>
            <person name="Pickel B."/>
            <person name="Atanasova L."/>
            <person name="Karlsson M."/>
            <person name="Huettel B."/>
            <person name="Barry K.W."/>
            <person name="Haridas S."/>
            <person name="Chen C."/>
            <person name="Bauer D."/>
            <person name="Andreopoulos W."/>
            <person name="Pangilinan J."/>
            <person name="LaButti K."/>
            <person name="Riley R."/>
            <person name="Lipzen A."/>
            <person name="Clum A."/>
            <person name="Drula E."/>
            <person name="Henrissat B."/>
            <person name="Kohler A."/>
            <person name="Grigoriev I.V."/>
            <person name="Martin F.M."/>
            <person name="Hacquard S."/>
        </authorList>
    </citation>
    <scope>NUCLEOTIDE SEQUENCE</scope>
    <source>
        <strain evidence="4">MPI-SDFR-AT-0117</strain>
    </source>
</reference>